<name>A0A024T9Q4_9STRA</name>
<protein>
    <submittedName>
        <fullName evidence="1">Uncharacterized protein</fullName>
    </submittedName>
</protein>
<organism evidence="1">
    <name type="scientific">Aphanomyces invadans</name>
    <dbReference type="NCBI Taxonomy" id="157072"/>
    <lineage>
        <taxon>Eukaryota</taxon>
        <taxon>Sar</taxon>
        <taxon>Stramenopiles</taxon>
        <taxon>Oomycota</taxon>
        <taxon>Saprolegniomycetes</taxon>
        <taxon>Saprolegniales</taxon>
        <taxon>Verrucalvaceae</taxon>
        <taxon>Aphanomyces</taxon>
    </lineage>
</organism>
<dbReference type="RefSeq" id="XP_008880609.1">
    <property type="nucleotide sequence ID" value="XM_008882387.1"/>
</dbReference>
<accession>A0A024T9Q4</accession>
<reference evidence="1" key="1">
    <citation type="submission" date="2013-12" db="EMBL/GenBank/DDBJ databases">
        <title>The Genome Sequence of Aphanomyces invadans NJM9701.</title>
        <authorList>
            <consortium name="The Broad Institute Genomics Platform"/>
            <person name="Russ C."/>
            <person name="Tyler B."/>
            <person name="van West P."/>
            <person name="Dieguez-Uribeondo J."/>
            <person name="Young S.K."/>
            <person name="Zeng Q."/>
            <person name="Gargeya S."/>
            <person name="Fitzgerald M."/>
            <person name="Abouelleil A."/>
            <person name="Alvarado L."/>
            <person name="Chapman S.B."/>
            <person name="Gainer-Dewar J."/>
            <person name="Goldberg J."/>
            <person name="Griggs A."/>
            <person name="Gujja S."/>
            <person name="Hansen M."/>
            <person name="Howarth C."/>
            <person name="Imamovic A."/>
            <person name="Ireland A."/>
            <person name="Larimer J."/>
            <person name="McCowan C."/>
            <person name="Murphy C."/>
            <person name="Pearson M."/>
            <person name="Poon T.W."/>
            <person name="Priest M."/>
            <person name="Roberts A."/>
            <person name="Saif S."/>
            <person name="Shea T."/>
            <person name="Sykes S."/>
            <person name="Wortman J."/>
            <person name="Nusbaum C."/>
            <person name="Birren B."/>
        </authorList>
    </citation>
    <scope>NUCLEOTIDE SEQUENCE [LARGE SCALE GENOMIC DNA]</scope>
    <source>
        <strain evidence="1">NJM9701</strain>
    </source>
</reference>
<gene>
    <name evidence="1" type="ORF">H310_14509</name>
</gene>
<sequence length="75" mass="8111">MVRHLVISNKFRSSSLTTKKAATILSALPRFNVQVKATKISLPPRKMNVSLAFATPAPVKSLYTTGTAIVNAFAH</sequence>
<evidence type="ECO:0000313" key="1">
    <source>
        <dbReference type="EMBL" id="ETV90773.1"/>
    </source>
</evidence>
<proteinExistence type="predicted"/>
<dbReference type="GeneID" id="20091559"/>
<dbReference type="VEuPathDB" id="FungiDB:H310_14509"/>
<dbReference type="AlphaFoldDB" id="A0A024T9Q4"/>
<dbReference type="EMBL" id="KI914023">
    <property type="protein sequence ID" value="ETV90773.1"/>
    <property type="molecule type" value="Genomic_DNA"/>
</dbReference>
<dbReference type="OrthoDB" id="77969at2759"/>